<sequence>MNRTESFPLAVSLIVATGLMGWVVWTERPVAPVEVAEASLPMNEAVSAPEPEMVAVDEIRVAELRAAAERAPEDVQVRIDLGNLYFDARKFEEAVSWYEAVVALDPEEVEVSTDLGVAYYYLDDTDRALTQFARSLEVDPTHAKTILSLGIVRAFGAQDLDGAIEAWEEVVRLAPEGPEGLAAADALERFRAVH</sequence>
<dbReference type="SMART" id="SM00028">
    <property type="entry name" value="TPR"/>
    <property type="match status" value="3"/>
</dbReference>
<reference evidence="4" key="1">
    <citation type="submission" date="2018-05" db="EMBL/GenBank/DDBJ databases">
        <authorList>
            <person name="Lanie J.A."/>
            <person name="Ng W.-L."/>
            <person name="Kazmierczak K.M."/>
            <person name="Andrzejewski T.M."/>
            <person name="Davidsen T.M."/>
            <person name="Wayne K.J."/>
            <person name="Tettelin H."/>
            <person name="Glass J.I."/>
            <person name="Rusch D."/>
            <person name="Podicherti R."/>
            <person name="Tsui H.-C.T."/>
            <person name="Winkler M.E."/>
        </authorList>
    </citation>
    <scope>NUCLEOTIDE SEQUENCE</scope>
</reference>
<accession>A0A381SY99</accession>
<keyword evidence="3" id="KW-0812">Transmembrane</keyword>
<dbReference type="PANTHER" id="PTHR44186:SF1">
    <property type="entry name" value="BARDET-BIEDL SYNDROME 4 PROTEIN"/>
    <property type="match status" value="1"/>
</dbReference>
<dbReference type="GO" id="GO:0061512">
    <property type="term" value="P:protein localization to cilium"/>
    <property type="evidence" value="ECO:0007669"/>
    <property type="project" value="TreeGrafter"/>
</dbReference>
<dbReference type="PROSITE" id="PS50005">
    <property type="entry name" value="TPR"/>
    <property type="match status" value="2"/>
</dbReference>
<keyword evidence="1" id="KW-0677">Repeat</keyword>
<keyword evidence="3" id="KW-0472">Membrane</keyword>
<dbReference type="Pfam" id="PF13414">
    <property type="entry name" value="TPR_11"/>
    <property type="match status" value="1"/>
</dbReference>
<evidence type="ECO:0000256" key="2">
    <source>
        <dbReference type="ARBA" id="ARBA00022803"/>
    </source>
</evidence>
<name>A0A381SY99_9ZZZZ</name>
<dbReference type="SUPFAM" id="SSF48452">
    <property type="entry name" value="TPR-like"/>
    <property type="match status" value="1"/>
</dbReference>
<dbReference type="GO" id="GO:0060271">
    <property type="term" value="P:cilium assembly"/>
    <property type="evidence" value="ECO:0007669"/>
    <property type="project" value="TreeGrafter"/>
</dbReference>
<dbReference type="InterPro" id="IPR011990">
    <property type="entry name" value="TPR-like_helical_dom_sf"/>
</dbReference>
<proteinExistence type="predicted"/>
<dbReference type="Gene3D" id="1.25.40.10">
    <property type="entry name" value="Tetratricopeptide repeat domain"/>
    <property type="match status" value="1"/>
</dbReference>
<dbReference type="GO" id="GO:0036064">
    <property type="term" value="C:ciliary basal body"/>
    <property type="evidence" value="ECO:0007669"/>
    <property type="project" value="TreeGrafter"/>
</dbReference>
<keyword evidence="3" id="KW-1133">Transmembrane helix</keyword>
<evidence type="ECO:0000313" key="4">
    <source>
        <dbReference type="EMBL" id="SVA07367.1"/>
    </source>
</evidence>
<evidence type="ECO:0000256" key="1">
    <source>
        <dbReference type="ARBA" id="ARBA00022737"/>
    </source>
</evidence>
<protein>
    <submittedName>
        <fullName evidence="4">Uncharacterized protein</fullName>
    </submittedName>
</protein>
<feature type="transmembrane region" description="Helical" evidence="3">
    <location>
        <begin position="7"/>
        <end position="25"/>
    </location>
</feature>
<evidence type="ECO:0000256" key="3">
    <source>
        <dbReference type="SAM" id="Phobius"/>
    </source>
</evidence>
<dbReference type="PANTHER" id="PTHR44186">
    <property type="match status" value="1"/>
</dbReference>
<dbReference type="AlphaFoldDB" id="A0A381SY99"/>
<gene>
    <name evidence="4" type="ORF">METZ01_LOCUS60221</name>
</gene>
<dbReference type="EMBL" id="UINC01003557">
    <property type="protein sequence ID" value="SVA07367.1"/>
    <property type="molecule type" value="Genomic_DNA"/>
</dbReference>
<organism evidence="4">
    <name type="scientific">marine metagenome</name>
    <dbReference type="NCBI Taxonomy" id="408172"/>
    <lineage>
        <taxon>unclassified sequences</taxon>
        <taxon>metagenomes</taxon>
        <taxon>ecological metagenomes</taxon>
    </lineage>
</organism>
<keyword evidence="2" id="KW-0802">TPR repeat</keyword>
<dbReference type="InterPro" id="IPR019734">
    <property type="entry name" value="TPR_rpt"/>
</dbReference>